<dbReference type="Pfam" id="PF04542">
    <property type="entry name" value="Sigma70_r2"/>
    <property type="match status" value="1"/>
</dbReference>
<evidence type="ECO:0000256" key="3">
    <source>
        <dbReference type="ARBA" id="ARBA00023082"/>
    </source>
</evidence>
<feature type="domain" description="RNA polymerase sigma-70 region 2" evidence="6">
    <location>
        <begin position="11"/>
        <end position="76"/>
    </location>
</feature>
<dbReference type="InterPro" id="IPR036388">
    <property type="entry name" value="WH-like_DNA-bd_sf"/>
</dbReference>
<keyword evidence="2" id="KW-0805">Transcription regulation</keyword>
<dbReference type="Gene3D" id="1.10.1740.10">
    <property type="match status" value="1"/>
</dbReference>
<name>A0A7W3LJ31_ACTNM</name>
<dbReference type="InterPro" id="IPR014284">
    <property type="entry name" value="RNA_pol_sigma-70_dom"/>
</dbReference>
<dbReference type="Pfam" id="PF08281">
    <property type="entry name" value="Sigma70_r4_2"/>
    <property type="match status" value="1"/>
</dbReference>
<evidence type="ECO:0000256" key="4">
    <source>
        <dbReference type="ARBA" id="ARBA00023125"/>
    </source>
</evidence>
<dbReference type="GO" id="GO:0016987">
    <property type="term" value="F:sigma factor activity"/>
    <property type="evidence" value="ECO:0007669"/>
    <property type="project" value="UniProtKB-KW"/>
</dbReference>
<dbReference type="CDD" id="cd06171">
    <property type="entry name" value="Sigma70_r4"/>
    <property type="match status" value="1"/>
</dbReference>
<keyword evidence="4" id="KW-0238">DNA-binding</keyword>
<keyword evidence="3" id="KW-0731">Sigma factor</keyword>
<dbReference type="InterPro" id="IPR013324">
    <property type="entry name" value="RNA_pol_sigma_r3/r4-like"/>
</dbReference>
<dbReference type="SUPFAM" id="SSF88659">
    <property type="entry name" value="Sigma3 and sigma4 domains of RNA polymerase sigma factors"/>
    <property type="match status" value="1"/>
</dbReference>
<comment type="similarity">
    <text evidence="1">Belongs to the sigma-70 factor family. ECF subfamily.</text>
</comment>
<sequence>MADEAAFAEFYRVMYPGLVAEMYAYTGSMAEAQEIVQEAFTRAWPRWRRVGGYDHPRAWVARVAYRLAVSRWRRARSLVASLSRHGPPPTAAPAAPPGEASVALVAGLSRLPEAQRRALVMHHMGGWPIAEIADVEGVAEGTIKARLSRGRQRLAALLDAAADDKEETWHA</sequence>
<gene>
    <name evidence="8" type="ORF">HNR61_000654</name>
</gene>
<dbReference type="InterPro" id="IPR007627">
    <property type="entry name" value="RNA_pol_sigma70_r2"/>
</dbReference>
<proteinExistence type="inferred from homology"/>
<feature type="domain" description="RNA polymerase sigma factor 70 region 4 type 2" evidence="7">
    <location>
        <begin position="104"/>
        <end position="154"/>
    </location>
</feature>
<dbReference type="PANTHER" id="PTHR43133">
    <property type="entry name" value="RNA POLYMERASE ECF-TYPE SIGMA FACTO"/>
    <property type="match status" value="1"/>
</dbReference>
<dbReference type="AlphaFoldDB" id="A0A7W3LJ31"/>
<evidence type="ECO:0000313" key="9">
    <source>
        <dbReference type="Proteomes" id="UP000572680"/>
    </source>
</evidence>
<accession>A0A7W3LJ31</accession>
<comment type="caution">
    <text evidence="8">The sequence shown here is derived from an EMBL/GenBank/DDBJ whole genome shotgun (WGS) entry which is preliminary data.</text>
</comment>
<evidence type="ECO:0000313" key="8">
    <source>
        <dbReference type="EMBL" id="MBA8949056.1"/>
    </source>
</evidence>
<dbReference type="RefSeq" id="WP_220508874.1">
    <property type="nucleotide sequence ID" value="NZ_BAAALP010000008.1"/>
</dbReference>
<evidence type="ECO:0000259" key="7">
    <source>
        <dbReference type="Pfam" id="PF08281"/>
    </source>
</evidence>
<organism evidence="8 9">
    <name type="scientific">Actinomadura namibiensis</name>
    <dbReference type="NCBI Taxonomy" id="182080"/>
    <lineage>
        <taxon>Bacteria</taxon>
        <taxon>Bacillati</taxon>
        <taxon>Actinomycetota</taxon>
        <taxon>Actinomycetes</taxon>
        <taxon>Streptosporangiales</taxon>
        <taxon>Thermomonosporaceae</taxon>
        <taxon>Actinomadura</taxon>
    </lineage>
</organism>
<dbReference type="Proteomes" id="UP000572680">
    <property type="component" value="Unassembled WGS sequence"/>
</dbReference>
<evidence type="ECO:0000259" key="6">
    <source>
        <dbReference type="Pfam" id="PF04542"/>
    </source>
</evidence>
<keyword evidence="9" id="KW-1185">Reference proteome</keyword>
<dbReference type="InterPro" id="IPR013249">
    <property type="entry name" value="RNA_pol_sigma70_r4_t2"/>
</dbReference>
<evidence type="ECO:0000256" key="2">
    <source>
        <dbReference type="ARBA" id="ARBA00023015"/>
    </source>
</evidence>
<dbReference type="GO" id="GO:0006352">
    <property type="term" value="P:DNA-templated transcription initiation"/>
    <property type="evidence" value="ECO:0007669"/>
    <property type="project" value="InterPro"/>
</dbReference>
<dbReference type="SUPFAM" id="SSF88946">
    <property type="entry name" value="Sigma2 domain of RNA polymerase sigma factors"/>
    <property type="match status" value="1"/>
</dbReference>
<dbReference type="InterPro" id="IPR013325">
    <property type="entry name" value="RNA_pol_sigma_r2"/>
</dbReference>
<keyword evidence="5" id="KW-0804">Transcription</keyword>
<protein>
    <submittedName>
        <fullName evidence="8">RNA polymerase sigma-70 factor (ECF subfamily)</fullName>
    </submittedName>
</protein>
<dbReference type="GO" id="GO:0003677">
    <property type="term" value="F:DNA binding"/>
    <property type="evidence" value="ECO:0007669"/>
    <property type="project" value="UniProtKB-KW"/>
</dbReference>
<dbReference type="Gene3D" id="1.10.10.10">
    <property type="entry name" value="Winged helix-like DNA-binding domain superfamily/Winged helix DNA-binding domain"/>
    <property type="match status" value="1"/>
</dbReference>
<dbReference type="EMBL" id="JACJIA010000001">
    <property type="protein sequence ID" value="MBA8949056.1"/>
    <property type="molecule type" value="Genomic_DNA"/>
</dbReference>
<evidence type="ECO:0000256" key="1">
    <source>
        <dbReference type="ARBA" id="ARBA00010641"/>
    </source>
</evidence>
<dbReference type="NCBIfam" id="TIGR02937">
    <property type="entry name" value="sigma70-ECF"/>
    <property type="match status" value="1"/>
</dbReference>
<dbReference type="PANTHER" id="PTHR43133:SF50">
    <property type="entry name" value="ECF RNA POLYMERASE SIGMA FACTOR SIGM"/>
    <property type="match status" value="1"/>
</dbReference>
<dbReference type="InterPro" id="IPR039425">
    <property type="entry name" value="RNA_pol_sigma-70-like"/>
</dbReference>
<reference evidence="8 9" key="1">
    <citation type="submission" date="2020-08" db="EMBL/GenBank/DDBJ databases">
        <title>Genomic Encyclopedia of Type Strains, Phase IV (KMG-IV): sequencing the most valuable type-strain genomes for metagenomic binning, comparative biology and taxonomic classification.</title>
        <authorList>
            <person name="Goeker M."/>
        </authorList>
    </citation>
    <scope>NUCLEOTIDE SEQUENCE [LARGE SCALE GENOMIC DNA]</scope>
    <source>
        <strain evidence="8 9">DSM 44197</strain>
    </source>
</reference>
<evidence type="ECO:0000256" key="5">
    <source>
        <dbReference type="ARBA" id="ARBA00023163"/>
    </source>
</evidence>